<sequence length="110" mass="11746">MAFWKFLTRESILSLCVLGTRRVATTLPAVPVATFFGLLTPPELHITRDRSPLDQLPARRSGPGPGCSRPTTAAVTKVKAINCSVLPPNLQYAGTATKTRSIPFVASGLV</sequence>
<dbReference type="InParanoid" id="C0NPR9"/>
<dbReference type="HOGENOM" id="CLU_2170332_0_0_1"/>
<feature type="signal peptide" evidence="2">
    <location>
        <begin position="1"/>
        <end position="19"/>
    </location>
</feature>
<accession>C0NPR9</accession>
<dbReference type="GeneID" id="69038165"/>
<evidence type="ECO:0008006" key="5">
    <source>
        <dbReference type="Google" id="ProtNLM"/>
    </source>
</evidence>
<keyword evidence="2" id="KW-0732">Signal</keyword>
<proteinExistence type="predicted"/>
<feature type="region of interest" description="Disordered" evidence="1">
    <location>
        <begin position="49"/>
        <end position="71"/>
    </location>
</feature>
<evidence type="ECO:0000313" key="3">
    <source>
        <dbReference type="EMBL" id="EEH06929.1"/>
    </source>
</evidence>
<protein>
    <recommendedName>
        <fullName evidence="5">Secreted protein</fullName>
    </recommendedName>
</protein>
<gene>
    <name evidence="3" type="ORF">HCBG_05149</name>
</gene>
<keyword evidence="4" id="KW-1185">Reference proteome</keyword>
<evidence type="ECO:0000256" key="2">
    <source>
        <dbReference type="SAM" id="SignalP"/>
    </source>
</evidence>
<name>C0NPR9_AJECG</name>
<dbReference type="EMBL" id="GG663368">
    <property type="protein sequence ID" value="EEH06929.1"/>
    <property type="molecule type" value="Genomic_DNA"/>
</dbReference>
<evidence type="ECO:0000313" key="4">
    <source>
        <dbReference type="Proteomes" id="UP000001631"/>
    </source>
</evidence>
<evidence type="ECO:0000256" key="1">
    <source>
        <dbReference type="SAM" id="MobiDB-lite"/>
    </source>
</evidence>
<organism evidence="3 4">
    <name type="scientific">Ajellomyces capsulatus (strain G186AR / H82 / ATCC MYA-2454 / RMSCC 2432)</name>
    <name type="common">Darling's disease fungus</name>
    <name type="synonym">Histoplasma capsulatum</name>
    <dbReference type="NCBI Taxonomy" id="447093"/>
    <lineage>
        <taxon>Eukaryota</taxon>
        <taxon>Fungi</taxon>
        <taxon>Dikarya</taxon>
        <taxon>Ascomycota</taxon>
        <taxon>Pezizomycotina</taxon>
        <taxon>Eurotiomycetes</taxon>
        <taxon>Eurotiomycetidae</taxon>
        <taxon>Onygenales</taxon>
        <taxon>Ajellomycetaceae</taxon>
        <taxon>Histoplasma</taxon>
    </lineage>
</organism>
<dbReference type="Proteomes" id="UP000001631">
    <property type="component" value="Unassembled WGS sequence"/>
</dbReference>
<dbReference type="AlphaFoldDB" id="C0NPR9"/>
<feature type="chain" id="PRO_5002901325" description="Secreted protein" evidence="2">
    <location>
        <begin position="20"/>
        <end position="110"/>
    </location>
</feature>
<dbReference type="RefSeq" id="XP_045287410.1">
    <property type="nucleotide sequence ID" value="XM_045432198.1"/>
</dbReference>
<reference evidence="3" key="1">
    <citation type="submission" date="2009-02" db="EMBL/GenBank/DDBJ databases">
        <title>The Genome Sequence of Ajellomyces capsulatus strain G186AR.</title>
        <authorList>
            <consortium name="The Broad Institute Genome Sequencing Platform"/>
            <person name="Champion M."/>
            <person name="Cuomo C."/>
            <person name="Ma L.-J."/>
            <person name="Henn M.R."/>
            <person name="Sil A."/>
            <person name="Goldman B."/>
            <person name="Young S.K."/>
            <person name="Kodira C.D."/>
            <person name="Zeng Q."/>
            <person name="Koehrsen M."/>
            <person name="Alvarado L."/>
            <person name="Berlin A."/>
            <person name="Borenstein D."/>
            <person name="Chen Z."/>
            <person name="Engels R."/>
            <person name="Freedman E."/>
            <person name="Gellesch M."/>
            <person name="Goldberg J."/>
            <person name="Griggs A."/>
            <person name="Gujja S."/>
            <person name="Heiman D."/>
            <person name="Hepburn T."/>
            <person name="Howarth C."/>
            <person name="Jen D."/>
            <person name="Larson L."/>
            <person name="Lewis B."/>
            <person name="Mehta T."/>
            <person name="Park D."/>
            <person name="Pearson M."/>
            <person name="Roberts A."/>
            <person name="Saif S."/>
            <person name="Shea T."/>
            <person name="Shenoy N."/>
            <person name="Sisk P."/>
            <person name="Stolte C."/>
            <person name="Sykes S."/>
            <person name="Walk T."/>
            <person name="White J."/>
            <person name="Yandava C."/>
            <person name="Klein B."/>
            <person name="McEwen J.G."/>
            <person name="Puccia R."/>
            <person name="Goldman G.H."/>
            <person name="Felipe M.S."/>
            <person name="Nino-Vega G."/>
            <person name="San-Blas G."/>
            <person name="Taylor J."/>
            <person name="Mendoza L."/>
            <person name="Galagan J."/>
            <person name="Nusbaum C."/>
            <person name="Birren B."/>
        </authorList>
    </citation>
    <scope>NUCLEOTIDE SEQUENCE</scope>
    <source>
        <strain evidence="3">G186AR</strain>
    </source>
</reference>